<dbReference type="InterPro" id="IPR058625">
    <property type="entry name" value="MdtA-like_BSH"/>
</dbReference>
<evidence type="ECO:0000256" key="1">
    <source>
        <dbReference type="ARBA" id="ARBA00009477"/>
    </source>
</evidence>
<feature type="coiled-coil region" evidence="3">
    <location>
        <begin position="91"/>
        <end position="132"/>
    </location>
</feature>
<name>A0ABY5GLX2_9GAMM</name>
<dbReference type="EMBL" id="CP101509">
    <property type="protein sequence ID" value="UTV30257.1"/>
    <property type="molecule type" value="Genomic_DNA"/>
</dbReference>
<reference evidence="7" key="1">
    <citation type="submission" date="2022-07" db="EMBL/GenBank/DDBJ databases">
        <title>Genome sequencing of Photobacterium atrarenae GJH2-4.</title>
        <authorList>
            <person name="Park S.-J."/>
        </authorList>
    </citation>
    <scope>NUCLEOTIDE SEQUENCE</scope>
    <source>
        <strain evidence="7">GJH2-4</strain>
    </source>
</reference>
<proteinExistence type="inferred from homology"/>
<feature type="domain" description="Multidrug resistance protein MdtA-like barrel-sandwich hybrid" evidence="5">
    <location>
        <begin position="6"/>
        <end position="154"/>
    </location>
</feature>
<feature type="domain" description="CusB-like beta-barrel" evidence="6">
    <location>
        <begin position="171"/>
        <end position="246"/>
    </location>
</feature>
<keyword evidence="8" id="KW-1185">Reference proteome</keyword>
<accession>A0ABY5GLX2</accession>
<feature type="domain" description="Multidrug resistance protein MdtA-like alpha-helical hairpin" evidence="4">
    <location>
        <begin position="64"/>
        <end position="127"/>
    </location>
</feature>
<evidence type="ECO:0000259" key="6">
    <source>
        <dbReference type="Pfam" id="PF25954"/>
    </source>
</evidence>
<evidence type="ECO:0000313" key="8">
    <source>
        <dbReference type="Proteomes" id="UP001057998"/>
    </source>
</evidence>
<gene>
    <name evidence="7" type="ORF">NNL38_16895</name>
</gene>
<comment type="similarity">
    <text evidence="1">Belongs to the membrane fusion protein (MFP) (TC 8.A.1) family.</text>
</comment>
<dbReference type="NCBIfam" id="TIGR01730">
    <property type="entry name" value="RND_mfp"/>
    <property type="match status" value="1"/>
</dbReference>
<evidence type="ECO:0000256" key="2">
    <source>
        <dbReference type="ARBA" id="ARBA00023054"/>
    </source>
</evidence>
<evidence type="ECO:0000259" key="4">
    <source>
        <dbReference type="Pfam" id="PF25876"/>
    </source>
</evidence>
<dbReference type="Pfam" id="PF25917">
    <property type="entry name" value="BSH_RND"/>
    <property type="match status" value="1"/>
</dbReference>
<dbReference type="InterPro" id="IPR058792">
    <property type="entry name" value="Beta-barrel_RND_2"/>
</dbReference>
<evidence type="ECO:0000259" key="5">
    <source>
        <dbReference type="Pfam" id="PF25917"/>
    </source>
</evidence>
<dbReference type="PANTHER" id="PTHR30469:SF33">
    <property type="entry name" value="SLR1207 PROTEIN"/>
    <property type="match status" value="1"/>
</dbReference>
<dbReference type="Gene3D" id="2.40.30.170">
    <property type="match status" value="1"/>
</dbReference>
<dbReference type="Proteomes" id="UP001057998">
    <property type="component" value="Chromosome 2"/>
</dbReference>
<organism evidence="7 8">
    <name type="scientific">Photobacterium atrarenae</name>
    <dbReference type="NCBI Taxonomy" id="865757"/>
    <lineage>
        <taxon>Bacteria</taxon>
        <taxon>Pseudomonadati</taxon>
        <taxon>Pseudomonadota</taxon>
        <taxon>Gammaproteobacteria</taxon>
        <taxon>Vibrionales</taxon>
        <taxon>Vibrionaceae</taxon>
        <taxon>Photobacterium</taxon>
    </lineage>
</organism>
<dbReference type="Pfam" id="PF25954">
    <property type="entry name" value="Beta-barrel_RND_2"/>
    <property type="match status" value="1"/>
</dbReference>
<dbReference type="InterPro" id="IPR006143">
    <property type="entry name" value="RND_pump_MFP"/>
</dbReference>
<sequence>MKPVGEVEVGSEVSGRIIELLVDFNDVVHRDQIIARLDPEFFAAQLRQAEAALHDAKATVDVRKATLRQATRSLDRVKTLNKRSAASVNTLDEAETDVWIARAELKRAEAVVRNQEAALEEARIALERTAIRAPIDGVVISREVMRGQTVAASLEAPKLFKIARTLTEMEIHARIDEADIGLIRIGQLAVFTVPAYGERQFEARITQIRVAPIIVDNVVTYTVVLLAENPGESLLPGMTAIVEINAGEETMAAPAMTLQAAPDGTNNHAPGIREAMLHKARPTRPLASDDS</sequence>
<dbReference type="Gene3D" id="6.10.140.1990">
    <property type="match status" value="1"/>
</dbReference>
<dbReference type="InterPro" id="IPR058624">
    <property type="entry name" value="MdtA-like_HH"/>
</dbReference>
<protein>
    <submittedName>
        <fullName evidence="7">Efflux RND transporter periplasmic adaptor subunit</fullName>
    </submittedName>
</protein>
<dbReference type="Gene3D" id="2.40.50.100">
    <property type="match status" value="1"/>
</dbReference>
<dbReference type="InterPro" id="IPR030190">
    <property type="entry name" value="MacA_alpha-hairpin_sf"/>
</dbReference>
<evidence type="ECO:0000256" key="3">
    <source>
        <dbReference type="SAM" id="Coils"/>
    </source>
</evidence>
<dbReference type="SUPFAM" id="SSF111369">
    <property type="entry name" value="HlyD-like secretion proteins"/>
    <property type="match status" value="1"/>
</dbReference>
<keyword evidence="2 3" id="KW-0175">Coiled coil</keyword>
<dbReference type="PANTHER" id="PTHR30469">
    <property type="entry name" value="MULTIDRUG RESISTANCE PROTEIN MDTA"/>
    <property type="match status" value="1"/>
</dbReference>
<evidence type="ECO:0000313" key="7">
    <source>
        <dbReference type="EMBL" id="UTV30257.1"/>
    </source>
</evidence>
<dbReference type="Pfam" id="PF25876">
    <property type="entry name" value="HH_MFP_RND"/>
    <property type="match status" value="1"/>
</dbReference>